<dbReference type="SUPFAM" id="SSF49452">
    <property type="entry name" value="Starch-binding domain-like"/>
    <property type="match status" value="1"/>
</dbReference>
<dbReference type="Proteomes" id="UP000660262">
    <property type="component" value="Unassembled WGS sequence"/>
</dbReference>
<feature type="region of interest" description="Disordered" evidence="1">
    <location>
        <begin position="112"/>
        <end position="136"/>
    </location>
</feature>
<dbReference type="OrthoDB" id="550577at2759"/>
<proteinExistence type="predicted"/>
<dbReference type="GO" id="GO:0016020">
    <property type="term" value="C:membrane"/>
    <property type="evidence" value="ECO:0007669"/>
    <property type="project" value="TreeGrafter"/>
</dbReference>
<dbReference type="Gene3D" id="2.60.40.10">
    <property type="entry name" value="Immunoglobulins"/>
    <property type="match status" value="1"/>
</dbReference>
<dbReference type="PANTHER" id="PTHR15048:SF0">
    <property type="entry name" value="STARCH-BINDING DOMAIN-CONTAINING PROTEIN 1"/>
    <property type="match status" value="1"/>
</dbReference>
<reference evidence="3" key="1">
    <citation type="submission" date="2020-10" db="EMBL/GenBank/DDBJ databases">
        <title>Unveiling of a novel bifunctional photoreceptor, Dualchrome1, isolated from a cosmopolitan green alga.</title>
        <authorList>
            <person name="Suzuki S."/>
            <person name="Kawachi M."/>
        </authorList>
    </citation>
    <scope>NUCLEOTIDE SEQUENCE</scope>
    <source>
        <strain evidence="3">NIES 2893</strain>
    </source>
</reference>
<organism evidence="3 4">
    <name type="scientific">Pycnococcus provasolii</name>
    <dbReference type="NCBI Taxonomy" id="41880"/>
    <lineage>
        <taxon>Eukaryota</taxon>
        <taxon>Viridiplantae</taxon>
        <taxon>Chlorophyta</taxon>
        <taxon>Pseudoscourfieldiophyceae</taxon>
        <taxon>Pseudoscourfieldiales</taxon>
        <taxon>Pycnococcaceae</taxon>
        <taxon>Pycnococcus</taxon>
    </lineage>
</organism>
<dbReference type="InterPro" id="IPR002044">
    <property type="entry name" value="CBM20"/>
</dbReference>
<dbReference type="InterPro" id="IPR013784">
    <property type="entry name" value="Carb-bd-like_fold"/>
</dbReference>
<sequence length="301" mass="32517">MVRLVSTNLHAKPTTTCSTSGRAPTPCCASHVVYGASKRKNIPRAVITTLAAAAACGSTFTSRGKWATNPRDVLACRRANSSLVQAACALDDASLWPRRRCRQETLLCRASATPGGDGQASSSSSSSASSSTSSSSENTVRFRFQTTYKCGGHQQVHIAGSHFPLGWSFLAIANVPMTRESAEGSRSDVWTAELDLPVGEKVEYKYVVLEEQDWTPEKGNPDTTGEVRTREHIIRHMAIVAWQPGPNRYLDVPTAEELKKSVDEKRGGDGEGGANLFGGTKTSGRNGEIVFLLDDLWDHFV</sequence>
<gene>
    <name evidence="3" type="ORF">PPROV_000118500</name>
</gene>
<dbReference type="PANTHER" id="PTHR15048">
    <property type="entry name" value="STARCH-BINDING DOMAIN-CONTAINING PROTEIN 1"/>
    <property type="match status" value="1"/>
</dbReference>
<name>A0A830H716_9CHLO</name>
<keyword evidence="4" id="KW-1185">Reference proteome</keyword>
<accession>A0A830H716</accession>
<evidence type="ECO:0000256" key="1">
    <source>
        <dbReference type="SAM" id="MobiDB-lite"/>
    </source>
</evidence>
<dbReference type="AlphaFoldDB" id="A0A830H716"/>
<evidence type="ECO:0000313" key="4">
    <source>
        <dbReference type="Proteomes" id="UP000660262"/>
    </source>
</evidence>
<evidence type="ECO:0000313" key="3">
    <source>
        <dbReference type="EMBL" id="GHP02428.1"/>
    </source>
</evidence>
<dbReference type="Pfam" id="PF00686">
    <property type="entry name" value="CBM_20"/>
    <property type="match status" value="1"/>
</dbReference>
<comment type="caution">
    <text evidence="3">The sequence shown here is derived from an EMBL/GenBank/DDBJ whole genome shotgun (WGS) entry which is preliminary data.</text>
</comment>
<feature type="compositionally biased region" description="Low complexity" evidence="1">
    <location>
        <begin position="120"/>
        <end position="136"/>
    </location>
</feature>
<dbReference type="PROSITE" id="PS51166">
    <property type="entry name" value="CBM20"/>
    <property type="match status" value="1"/>
</dbReference>
<feature type="domain" description="CBM20" evidence="2">
    <location>
        <begin position="132"/>
        <end position="267"/>
    </location>
</feature>
<dbReference type="InterPro" id="IPR013783">
    <property type="entry name" value="Ig-like_fold"/>
</dbReference>
<dbReference type="SMART" id="SM01065">
    <property type="entry name" value="CBM_2"/>
    <property type="match status" value="1"/>
</dbReference>
<dbReference type="EMBL" id="BNJQ01000003">
    <property type="protein sequence ID" value="GHP02428.1"/>
    <property type="molecule type" value="Genomic_DNA"/>
</dbReference>
<dbReference type="GO" id="GO:2001070">
    <property type="term" value="F:starch binding"/>
    <property type="evidence" value="ECO:0007669"/>
    <property type="project" value="InterPro"/>
</dbReference>
<protein>
    <recommendedName>
        <fullName evidence="2">CBM20 domain-containing protein</fullName>
    </recommendedName>
</protein>
<evidence type="ECO:0000259" key="2">
    <source>
        <dbReference type="PROSITE" id="PS51166"/>
    </source>
</evidence>